<feature type="domain" description="TonB-dependent receptor plug" evidence="14">
    <location>
        <begin position="41"/>
        <end position="144"/>
    </location>
</feature>
<dbReference type="InterPro" id="IPR037066">
    <property type="entry name" value="Plug_dom_sf"/>
</dbReference>
<organism evidence="15 16">
    <name type="scientific">Psychroflexus halocasei</name>
    <dbReference type="NCBI Taxonomy" id="908615"/>
    <lineage>
        <taxon>Bacteria</taxon>
        <taxon>Pseudomonadati</taxon>
        <taxon>Bacteroidota</taxon>
        <taxon>Flavobacteriia</taxon>
        <taxon>Flavobacteriales</taxon>
        <taxon>Flavobacteriaceae</taxon>
        <taxon>Psychroflexus</taxon>
    </lineage>
</organism>
<dbReference type="GO" id="GO:0009279">
    <property type="term" value="C:cell outer membrane"/>
    <property type="evidence" value="ECO:0007669"/>
    <property type="project" value="UniProtKB-SubCell"/>
</dbReference>
<sequence length="612" mass="70981">MMIKRQLLLLFGLFAFLGNAQQKERQQLDTVVLKPLRLIQKSVGQSVLNIEQDQIRKYRPQLTDVLSFETPIFFKENGLGMVSSPSFRGTTAQQTAVLWNGINVNSQFLGQVDFNTISPYHYSSIDVRSGGGSSQFGSGAIGGTVALNNSLDFKKGHQFQLLSSYGSFETYNNAIDYKFSDEKFSFHLGANYFDSANDYDFPDQKGFNDNGQMHHLSVTANVAYRFKPQHKLSFYSEIYDGERHFSILEETQSRTKYQDQNIKSQLLWESSWRKLKLKSRAAYLNEKYTYFPELDNDETSTYGRAETIINKTSLGYKVKKNIYLEAEIDYQYTWADGIEIQDASRNSTEAQLFLKYHLTPNWVYQVHLNQNFVDDFDAPFLYNFGTNYSFSSQHEVRLNFSKNYRIPTFNDLYWPGSGNLSLKPETSLQGEISYIFKLKSFEFGLTYYQIELEDMIRWLPMQGELWEPVNTDKVSSKGIEANASYQFNWDRNKLKAKMLYAYTKSENKETGYQLIYVPYHKVTAGFDYDYKNWHADVSAMYNGKVYTQSNNKSKTRVDDYILVNASAQYQFGNNQMYGLGARVKNATDRSYQNMIYKPMPGINFEFFLTLNL</sequence>
<dbReference type="InterPro" id="IPR000531">
    <property type="entry name" value="Beta-barrel_TonB"/>
</dbReference>
<dbReference type="Proteomes" id="UP000198820">
    <property type="component" value="Unassembled WGS sequence"/>
</dbReference>
<evidence type="ECO:0000256" key="7">
    <source>
        <dbReference type="ARBA" id="ARBA00023136"/>
    </source>
</evidence>
<reference evidence="15 16" key="1">
    <citation type="submission" date="2016-10" db="EMBL/GenBank/DDBJ databases">
        <authorList>
            <person name="de Groot N.N."/>
        </authorList>
    </citation>
    <scope>NUCLEOTIDE SEQUENCE [LARGE SCALE GENOMIC DNA]</scope>
    <source>
        <strain evidence="15 16">DSM 23581</strain>
    </source>
</reference>
<dbReference type="PROSITE" id="PS52016">
    <property type="entry name" value="TONB_DEPENDENT_REC_3"/>
    <property type="match status" value="1"/>
</dbReference>
<evidence type="ECO:0000256" key="2">
    <source>
        <dbReference type="ARBA" id="ARBA00022448"/>
    </source>
</evidence>
<dbReference type="RefSeq" id="WP_093241048.1">
    <property type="nucleotide sequence ID" value="NZ_FNQF01000003.1"/>
</dbReference>
<evidence type="ECO:0000256" key="3">
    <source>
        <dbReference type="ARBA" id="ARBA00022452"/>
    </source>
</evidence>
<gene>
    <name evidence="15" type="ORF">SAMN05421540_103272</name>
</gene>
<keyword evidence="5 12" id="KW-0732">Signal</keyword>
<evidence type="ECO:0000313" key="15">
    <source>
        <dbReference type="EMBL" id="SEA15529.1"/>
    </source>
</evidence>
<dbReference type="Pfam" id="PF07715">
    <property type="entry name" value="Plug"/>
    <property type="match status" value="1"/>
</dbReference>
<evidence type="ECO:0000256" key="11">
    <source>
        <dbReference type="RuleBase" id="RU003357"/>
    </source>
</evidence>
<evidence type="ECO:0000256" key="9">
    <source>
        <dbReference type="ARBA" id="ARBA00023237"/>
    </source>
</evidence>
<feature type="signal peptide" evidence="12">
    <location>
        <begin position="1"/>
        <end position="20"/>
    </location>
</feature>
<keyword evidence="7 10" id="KW-0472">Membrane</keyword>
<accession>A0A1H3YVD8</accession>
<evidence type="ECO:0000259" key="14">
    <source>
        <dbReference type="Pfam" id="PF07715"/>
    </source>
</evidence>
<dbReference type="PANTHER" id="PTHR30069:SF29">
    <property type="entry name" value="HEMOGLOBIN AND HEMOGLOBIN-HAPTOGLOBIN-BINDING PROTEIN 1-RELATED"/>
    <property type="match status" value="1"/>
</dbReference>
<dbReference type="Gene3D" id="2.40.170.20">
    <property type="entry name" value="TonB-dependent receptor, beta-barrel domain"/>
    <property type="match status" value="1"/>
</dbReference>
<proteinExistence type="inferred from homology"/>
<feature type="chain" id="PRO_5011484985" evidence="12">
    <location>
        <begin position="21"/>
        <end position="612"/>
    </location>
</feature>
<protein>
    <submittedName>
        <fullName evidence="15">Iron complex outermembrane recepter protein</fullName>
    </submittedName>
</protein>
<comment type="similarity">
    <text evidence="10 11">Belongs to the TonB-dependent receptor family.</text>
</comment>
<keyword evidence="2 10" id="KW-0813">Transport</keyword>
<dbReference type="SUPFAM" id="SSF56935">
    <property type="entry name" value="Porins"/>
    <property type="match status" value="1"/>
</dbReference>
<keyword evidence="6 11" id="KW-0798">TonB box</keyword>
<evidence type="ECO:0000256" key="10">
    <source>
        <dbReference type="PROSITE-ProRule" id="PRU01360"/>
    </source>
</evidence>
<dbReference type="STRING" id="908615.SAMN05421540_103272"/>
<evidence type="ECO:0000256" key="8">
    <source>
        <dbReference type="ARBA" id="ARBA00023170"/>
    </source>
</evidence>
<keyword evidence="4 10" id="KW-0812">Transmembrane</keyword>
<keyword evidence="8" id="KW-0675">Receptor</keyword>
<evidence type="ECO:0000256" key="1">
    <source>
        <dbReference type="ARBA" id="ARBA00004571"/>
    </source>
</evidence>
<evidence type="ECO:0000259" key="13">
    <source>
        <dbReference type="Pfam" id="PF00593"/>
    </source>
</evidence>
<dbReference type="InterPro" id="IPR039426">
    <property type="entry name" value="TonB-dep_rcpt-like"/>
</dbReference>
<dbReference type="InterPro" id="IPR012910">
    <property type="entry name" value="Plug_dom"/>
</dbReference>
<dbReference type="Pfam" id="PF00593">
    <property type="entry name" value="TonB_dep_Rec_b-barrel"/>
    <property type="match status" value="1"/>
</dbReference>
<dbReference type="Gene3D" id="2.170.130.10">
    <property type="entry name" value="TonB-dependent receptor, plug domain"/>
    <property type="match status" value="1"/>
</dbReference>
<keyword evidence="16" id="KW-1185">Reference proteome</keyword>
<dbReference type="AlphaFoldDB" id="A0A1H3YVD8"/>
<keyword evidence="9 10" id="KW-0998">Cell outer membrane</keyword>
<dbReference type="InterPro" id="IPR036942">
    <property type="entry name" value="Beta-barrel_TonB_sf"/>
</dbReference>
<dbReference type="EMBL" id="FNQF01000003">
    <property type="protein sequence ID" value="SEA15529.1"/>
    <property type="molecule type" value="Genomic_DNA"/>
</dbReference>
<comment type="subcellular location">
    <subcellularLocation>
        <location evidence="1 10">Cell outer membrane</location>
        <topology evidence="1 10">Multi-pass membrane protein</topology>
    </subcellularLocation>
</comment>
<evidence type="ECO:0000256" key="5">
    <source>
        <dbReference type="ARBA" id="ARBA00022729"/>
    </source>
</evidence>
<evidence type="ECO:0000256" key="12">
    <source>
        <dbReference type="SAM" id="SignalP"/>
    </source>
</evidence>
<feature type="domain" description="TonB-dependent receptor-like beta-barrel" evidence="13">
    <location>
        <begin position="154"/>
        <end position="585"/>
    </location>
</feature>
<dbReference type="PANTHER" id="PTHR30069">
    <property type="entry name" value="TONB-DEPENDENT OUTER MEMBRANE RECEPTOR"/>
    <property type="match status" value="1"/>
</dbReference>
<dbReference type="GO" id="GO:0015344">
    <property type="term" value="F:siderophore uptake transmembrane transporter activity"/>
    <property type="evidence" value="ECO:0007669"/>
    <property type="project" value="TreeGrafter"/>
</dbReference>
<dbReference type="GO" id="GO:0044718">
    <property type="term" value="P:siderophore transmembrane transport"/>
    <property type="evidence" value="ECO:0007669"/>
    <property type="project" value="TreeGrafter"/>
</dbReference>
<evidence type="ECO:0000313" key="16">
    <source>
        <dbReference type="Proteomes" id="UP000198820"/>
    </source>
</evidence>
<evidence type="ECO:0000256" key="6">
    <source>
        <dbReference type="ARBA" id="ARBA00023077"/>
    </source>
</evidence>
<name>A0A1H3YVD8_9FLAO</name>
<evidence type="ECO:0000256" key="4">
    <source>
        <dbReference type="ARBA" id="ARBA00022692"/>
    </source>
</evidence>
<keyword evidence="3 10" id="KW-1134">Transmembrane beta strand</keyword>